<dbReference type="EMBL" id="JAJJMB010012121">
    <property type="protein sequence ID" value="KAI3886797.1"/>
    <property type="molecule type" value="Genomic_DNA"/>
</dbReference>
<evidence type="ECO:0000256" key="9">
    <source>
        <dbReference type="ARBA" id="ARBA00022771"/>
    </source>
</evidence>
<proteinExistence type="inferred from homology"/>
<comment type="catalytic activity">
    <reaction evidence="1">
        <text>S-ubiquitinyl-[E2 ubiquitin-conjugating enzyme]-L-cysteine + [acceptor protein]-L-lysine = [E2 ubiquitin-conjugating enzyme]-L-cysteine + N(6)-ubiquitinyl-[acceptor protein]-L-lysine.</text>
        <dbReference type="EC" id="2.3.2.27"/>
    </reaction>
</comment>
<dbReference type="GO" id="GO:0030247">
    <property type="term" value="F:polysaccharide binding"/>
    <property type="evidence" value="ECO:0007669"/>
    <property type="project" value="InterPro"/>
</dbReference>
<feature type="chain" id="PRO_5041974913" description="RING-type E3 ubiquitin transferase" evidence="16">
    <location>
        <begin position="25"/>
        <end position="266"/>
    </location>
</feature>
<dbReference type="PANTHER" id="PTHR46279:SF9">
    <property type="entry name" value="OS01G0116300 PROTEIN"/>
    <property type="match status" value="1"/>
</dbReference>
<evidence type="ECO:0000256" key="1">
    <source>
        <dbReference type="ARBA" id="ARBA00000900"/>
    </source>
</evidence>
<evidence type="ECO:0000256" key="12">
    <source>
        <dbReference type="ARBA" id="ARBA00022989"/>
    </source>
</evidence>
<dbReference type="Pfam" id="PF13947">
    <property type="entry name" value="GUB_WAK_bind"/>
    <property type="match status" value="1"/>
</dbReference>
<dbReference type="PANTHER" id="PTHR46279">
    <property type="entry name" value="RING/U-BOX SUPERFAMILY PROTEIN"/>
    <property type="match status" value="1"/>
</dbReference>
<comment type="subcellular location">
    <subcellularLocation>
        <location evidence="2">Membrane</location>
        <topology evidence="2">Single-pass membrane protein</topology>
    </subcellularLocation>
</comment>
<keyword evidence="19" id="KW-1185">Reference proteome</keyword>
<organism evidence="18 19">
    <name type="scientific">Papaver atlanticum</name>
    <dbReference type="NCBI Taxonomy" id="357466"/>
    <lineage>
        <taxon>Eukaryota</taxon>
        <taxon>Viridiplantae</taxon>
        <taxon>Streptophyta</taxon>
        <taxon>Embryophyta</taxon>
        <taxon>Tracheophyta</taxon>
        <taxon>Spermatophyta</taxon>
        <taxon>Magnoliopsida</taxon>
        <taxon>Ranunculales</taxon>
        <taxon>Papaveraceae</taxon>
        <taxon>Papaveroideae</taxon>
        <taxon>Papaver</taxon>
    </lineage>
</organism>
<keyword evidence="7" id="KW-0479">Metal-binding</keyword>
<dbReference type="GO" id="GO:0061630">
    <property type="term" value="F:ubiquitin protein ligase activity"/>
    <property type="evidence" value="ECO:0007669"/>
    <property type="project" value="UniProtKB-EC"/>
</dbReference>
<protein>
    <recommendedName>
        <fullName evidence="4">RING-type E3 ubiquitin transferase</fullName>
        <ecNumber evidence="4">2.3.2.27</ecNumber>
    </recommendedName>
</protein>
<evidence type="ECO:0000256" key="14">
    <source>
        <dbReference type="ARBA" id="ARBA00024209"/>
    </source>
</evidence>
<evidence type="ECO:0000256" key="3">
    <source>
        <dbReference type="ARBA" id="ARBA00004906"/>
    </source>
</evidence>
<evidence type="ECO:0000256" key="15">
    <source>
        <dbReference type="SAM" id="Phobius"/>
    </source>
</evidence>
<evidence type="ECO:0000256" key="2">
    <source>
        <dbReference type="ARBA" id="ARBA00004167"/>
    </source>
</evidence>
<evidence type="ECO:0000256" key="5">
    <source>
        <dbReference type="ARBA" id="ARBA00022679"/>
    </source>
</evidence>
<feature type="transmembrane region" description="Helical" evidence="15">
    <location>
        <begin position="235"/>
        <end position="260"/>
    </location>
</feature>
<sequence>MISSKTDFLFNLFIFLLFLTTVTCEEKCSSVQCSDAGNEPEVIYPFRIKDLQDAGCGYPGFNLTCNTFDKTVLKLPQSGEFLVRKIDYTEKEIRLYDQTNCLARRFQQQDLAVNLSPFKAFAYRSYNFFNCPPSISDYNNGTRTVIRAFRVPCLSTPTNIVAVTLSSGSSEDFNSTRLLINGGCEMLAPVTIPIPFKAITKIYSYDFSSDDLYLTWVEPKKPEENRKKGGKKFDWVKFATIITPIIGGIGAIATIVKLICMCKRKR</sequence>
<dbReference type="InterPro" id="IPR046948">
    <property type="entry name" value="ATL20-22-like"/>
</dbReference>
<dbReference type="GO" id="GO:0008270">
    <property type="term" value="F:zinc ion binding"/>
    <property type="evidence" value="ECO:0007669"/>
    <property type="project" value="UniProtKB-KW"/>
</dbReference>
<evidence type="ECO:0000259" key="17">
    <source>
        <dbReference type="Pfam" id="PF13947"/>
    </source>
</evidence>
<keyword evidence="5" id="KW-0808">Transferase</keyword>
<evidence type="ECO:0000313" key="18">
    <source>
        <dbReference type="EMBL" id="KAI3886797.1"/>
    </source>
</evidence>
<evidence type="ECO:0000256" key="13">
    <source>
        <dbReference type="ARBA" id="ARBA00023136"/>
    </source>
</evidence>
<evidence type="ECO:0000256" key="4">
    <source>
        <dbReference type="ARBA" id="ARBA00012483"/>
    </source>
</evidence>
<keyword evidence="12 15" id="KW-1133">Transmembrane helix</keyword>
<dbReference type="Proteomes" id="UP001202328">
    <property type="component" value="Unassembled WGS sequence"/>
</dbReference>
<evidence type="ECO:0000256" key="10">
    <source>
        <dbReference type="ARBA" id="ARBA00022786"/>
    </source>
</evidence>
<feature type="domain" description="Wall-associated receptor kinase galacturonan-binding" evidence="17">
    <location>
        <begin position="28"/>
        <end position="97"/>
    </location>
</feature>
<dbReference type="AlphaFoldDB" id="A0AAD4SC03"/>
<accession>A0AAD4SC03</accession>
<evidence type="ECO:0000256" key="8">
    <source>
        <dbReference type="ARBA" id="ARBA00022729"/>
    </source>
</evidence>
<keyword evidence="8 16" id="KW-0732">Signal</keyword>
<reference evidence="18" key="1">
    <citation type="submission" date="2022-04" db="EMBL/GenBank/DDBJ databases">
        <title>A functionally conserved STORR gene fusion in Papaver species that diverged 16.8 million years ago.</title>
        <authorList>
            <person name="Catania T."/>
        </authorList>
    </citation>
    <scope>NUCLEOTIDE SEQUENCE</scope>
    <source>
        <strain evidence="18">S-188037</strain>
    </source>
</reference>
<keyword evidence="6 15" id="KW-0812">Transmembrane</keyword>
<comment type="pathway">
    <text evidence="3">Protein modification; protein ubiquitination.</text>
</comment>
<evidence type="ECO:0000256" key="7">
    <source>
        <dbReference type="ARBA" id="ARBA00022723"/>
    </source>
</evidence>
<evidence type="ECO:0000256" key="16">
    <source>
        <dbReference type="SAM" id="SignalP"/>
    </source>
</evidence>
<keyword evidence="13 15" id="KW-0472">Membrane</keyword>
<feature type="signal peptide" evidence="16">
    <location>
        <begin position="1"/>
        <end position="24"/>
    </location>
</feature>
<dbReference type="GO" id="GO:0016020">
    <property type="term" value="C:membrane"/>
    <property type="evidence" value="ECO:0007669"/>
    <property type="project" value="UniProtKB-SubCell"/>
</dbReference>
<comment type="similarity">
    <text evidence="14">Belongs to the RING-type zinc finger family. ATL subfamily.</text>
</comment>
<dbReference type="EC" id="2.3.2.27" evidence="4"/>
<keyword evidence="9" id="KW-0863">Zinc-finger</keyword>
<name>A0AAD4SC03_9MAGN</name>
<evidence type="ECO:0000256" key="6">
    <source>
        <dbReference type="ARBA" id="ARBA00022692"/>
    </source>
</evidence>
<gene>
    <name evidence="18" type="ORF">MKW98_017149</name>
</gene>
<evidence type="ECO:0000313" key="19">
    <source>
        <dbReference type="Proteomes" id="UP001202328"/>
    </source>
</evidence>
<comment type="caution">
    <text evidence="18">The sequence shown here is derived from an EMBL/GenBank/DDBJ whole genome shotgun (WGS) entry which is preliminary data.</text>
</comment>
<dbReference type="InterPro" id="IPR025287">
    <property type="entry name" value="WAK_GUB"/>
</dbReference>
<keyword evidence="10" id="KW-0833">Ubl conjugation pathway</keyword>
<keyword evidence="11" id="KW-0862">Zinc</keyword>
<evidence type="ECO:0000256" key="11">
    <source>
        <dbReference type="ARBA" id="ARBA00022833"/>
    </source>
</evidence>